<evidence type="ECO:0000256" key="2">
    <source>
        <dbReference type="ARBA" id="ARBA00009441"/>
    </source>
</evidence>
<dbReference type="FunFam" id="3.40.50.300:FF:000319">
    <property type="entry name" value="DNA repair protein RecN"/>
    <property type="match status" value="1"/>
</dbReference>
<evidence type="ECO:0000256" key="7">
    <source>
        <dbReference type="ARBA" id="ARBA00023204"/>
    </source>
</evidence>
<evidence type="ECO:0000256" key="8">
    <source>
        <dbReference type="ARBA" id="ARBA00033408"/>
    </source>
</evidence>
<gene>
    <name evidence="10" type="ORF">METZ01_LOCUS30696</name>
</gene>
<evidence type="ECO:0000256" key="4">
    <source>
        <dbReference type="ARBA" id="ARBA00022741"/>
    </source>
</evidence>
<dbReference type="NCBIfam" id="TIGR00634">
    <property type="entry name" value="recN"/>
    <property type="match status" value="1"/>
</dbReference>
<keyword evidence="4" id="KW-0547">Nucleotide-binding</keyword>
<feature type="domain" description="RecF/RecN/SMC N-terminal" evidence="9">
    <location>
        <begin position="2"/>
        <end position="512"/>
    </location>
</feature>
<dbReference type="GO" id="GO:0009432">
    <property type="term" value="P:SOS response"/>
    <property type="evidence" value="ECO:0007669"/>
    <property type="project" value="TreeGrafter"/>
</dbReference>
<dbReference type="Pfam" id="PF02463">
    <property type="entry name" value="SMC_N"/>
    <property type="match status" value="1"/>
</dbReference>
<protein>
    <recommendedName>
        <fullName evidence="3">DNA repair protein RecN</fullName>
    </recommendedName>
    <alternativeName>
        <fullName evidence="8">Recombination protein N</fullName>
    </alternativeName>
</protein>
<name>A0A381QEV2_9ZZZZ</name>
<keyword evidence="7" id="KW-0234">DNA repair</keyword>
<accession>A0A381QEV2</accession>
<dbReference type="SUPFAM" id="SSF52540">
    <property type="entry name" value="P-loop containing nucleoside triphosphate hydrolases"/>
    <property type="match status" value="2"/>
</dbReference>
<dbReference type="PIRSF" id="PIRSF003128">
    <property type="entry name" value="RecN"/>
    <property type="match status" value="1"/>
</dbReference>
<organism evidence="10">
    <name type="scientific">marine metagenome</name>
    <dbReference type="NCBI Taxonomy" id="408172"/>
    <lineage>
        <taxon>unclassified sequences</taxon>
        <taxon>metagenomes</taxon>
        <taxon>ecological metagenomes</taxon>
    </lineage>
</organism>
<dbReference type="Gene3D" id="3.40.50.300">
    <property type="entry name" value="P-loop containing nucleotide triphosphate hydrolases"/>
    <property type="match status" value="2"/>
</dbReference>
<dbReference type="CDD" id="cd03241">
    <property type="entry name" value="ABC_RecN"/>
    <property type="match status" value="2"/>
</dbReference>
<dbReference type="PANTHER" id="PTHR11059">
    <property type="entry name" value="DNA REPAIR PROTEIN RECN"/>
    <property type="match status" value="1"/>
</dbReference>
<evidence type="ECO:0000313" key="10">
    <source>
        <dbReference type="EMBL" id="SUZ77842.1"/>
    </source>
</evidence>
<keyword evidence="5" id="KW-0227">DNA damage</keyword>
<comment type="function">
    <text evidence="1">May be involved in recombinational repair of damaged DNA.</text>
</comment>
<evidence type="ECO:0000259" key="9">
    <source>
        <dbReference type="Pfam" id="PF02463"/>
    </source>
</evidence>
<evidence type="ECO:0000256" key="5">
    <source>
        <dbReference type="ARBA" id="ARBA00022763"/>
    </source>
</evidence>
<proteinExistence type="inferred from homology"/>
<dbReference type="NCBIfam" id="NF008121">
    <property type="entry name" value="PRK10869.1"/>
    <property type="match status" value="1"/>
</dbReference>
<dbReference type="InterPro" id="IPR027417">
    <property type="entry name" value="P-loop_NTPase"/>
</dbReference>
<dbReference type="GO" id="GO:0006281">
    <property type="term" value="P:DNA repair"/>
    <property type="evidence" value="ECO:0007669"/>
    <property type="project" value="UniProtKB-KW"/>
</dbReference>
<evidence type="ECO:0000256" key="3">
    <source>
        <dbReference type="ARBA" id="ARBA00021315"/>
    </source>
</evidence>
<dbReference type="EMBL" id="UINC01001331">
    <property type="protein sequence ID" value="SUZ77842.1"/>
    <property type="molecule type" value="Genomic_DNA"/>
</dbReference>
<dbReference type="GO" id="GO:0006310">
    <property type="term" value="P:DNA recombination"/>
    <property type="evidence" value="ECO:0007669"/>
    <property type="project" value="InterPro"/>
</dbReference>
<dbReference type="InterPro" id="IPR003395">
    <property type="entry name" value="RecF/RecN/SMC_N"/>
</dbReference>
<keyword evidence="6" id="KW-0067">ATP-binding</keyword>
<evidence type="ECO:0000256" key="6">
    <source>
        <dbReference type="ARBA" id="ARBA00022840"/>
    </source>
</evidence>
<dbReference type="InterPro" id="IPR004604">
    <property type="entry name" value="DNA_recomb/repair_RecN"/>
</dbReference>
<comment type="similarity">
    <text evidence="2">Belongs to the RecN family.</text>
</comment>
<dbReference type="GO" id="GO:0005524">
    <property type="term" value="F:ATP binding"/>
    <property type="evidence" value="ECO:0007669"/>
    <property type="project" value="UniProtKB-KW"/>
</dbReference>
<dbReference type="PANTHER" id="PTHR11059:SF0">
    <property type="entry name" value="DNA REPAIR PROTEIN RECN"/>
    <property type="match status" value="1"/>
</dbReference>
<reference evidence="10" key="1">
    <citation type="submission" date="2018-05" db="EMBL/GenBank/DDBJ databases">
        <authorList>
            <person name="Lanie J.A."/>
            <person name="Ng W.-L."/>
            <person name="Kazmierczak K.M."/>
            <person name="Andrzejewski T.M."/>
            <person name="Davidsen T.M."/>
            <person name="Wayne K.J."/>
            <person name="Tettelin H."/>
            <person name="Glass J.I."/>
            <person name="Rusch D."/>
            <person name="Podicherti R."/>
            <person name="Tsui H.-C.T."/>
            <person name="Winkler M.E."/>
        </authorList>
    </citation>
    <scope>NUCLEOTIDE SEQUENCE</scope>
</reference>
<evidence type="ECO:0000256" key="1">
    <source>
        <dbReference type="ARBA" id="ARBA00003618"/>
    </source>
</evidence>
<dbReference type="AlphaFoldDB" id="A0A381QEV2"/>
<sequence>MLQQLYIKNYATVDILEIEFQVGMSVITGETGAGKSIILGALGLALGDRADKTTVRSGTKQADISAEFDTSQISQARQWLFENDMETGCGTCIIRRVVNSDGRSKGYINGSPVTLSSLKILGEMLIDIHSQHEHQSLLRRTSHQRLLDDFCVDHDILEKMHSTWKQWQQNFRQLQEISAQSQINSAQTQLLTYQLNELEELAIGTNEVETLETEYKILSHADETISAVQVALDICSENNDQNASSLLNQALTALRDLPEKNNTLASAITLLESADIQLCEAIADLNAFRDKFEADPEHLEKVNSRLGDLHTIARKHKVQPRHLESIIESLRKKLSRFQNNDAELERMNATDHLLREQYQKLASEVSSLRSRGAVKLAKEINNQIQQLGMPHAEIQIEASPTETDEPSINGIETIEFRVSTNPGQPPEQLKKIASGGELSRISLAIQVVTAKTSQTPCLVFDEVDVGIGGGIAKSVGQLLRELGGKAQILCVTHQAQVAGQGHHHFVVSKTSRNNSTRTRINKLAGNEKVREVARMLGGEEFSDESLAHAKQMVASSQV</sequence>
<dbReference type="GO" id="GO:0043590">
    <property type="term" value="C:bacterial nucleoid"/>
    <property type="evidence" value="ECO:0007669"/>
    <property type="project" value="TreeGrafter"/>
</dbReference>
<dbReference type="FunFam" id="3.40.50.300:FF:000356">
    <property type="entry name" value="DNA repair protein RecN"/>
    <property type="match status" value="1"/>
</dbReference>